<dbReference type="STRING" id="667725.A0A0L0FUA1"/>
<dbReference type="GeneID" id="25908012"/>
<organism evidence="2 3">
    <name type="scientific">Sphaeroforma arctica JP610</name>
    <dbReference type="NCBI Taxonomy" id="667725"/>
    <lineage>
        <taxon>Eukaryota</taxon>
        <taxon>Ichthyosporea</taxon>
        <taxon>Ichthyophonida</taxon>
        <taxon>Sphaeroforma</taxon>
    </lineage>
</organism>
<feature type="region of interest" description="Disordered" evidence="1">
    <location>
        <begin position="28"/>
        <end position="85"/>
    </location>
</feature>
<dbReference type="SMART" id="SM00320">
    <property type="entry name" value="WD40"/>
    <property type="match status" value="3"/>
</dbReference>
<feature type="compositionally biased region" description="Basic and acidic residues" evidence="1">
    <location>
        <begin position="28"/>
        <end position="57"/>
    </location>
</feature>
<dbReference type="InterPro" id="IPR036322">
    <property type="entry name" value="WD40_repeat_dom_sf"/>
</dbReference>
<dbReference type="EMBL" id="KQ242197">
    <property type="protein sequence ID" value="KNC80121.1"/>
    <property type="molecule type" value="Genomic_DNA"/>
</dbReference>
<protein>
    <submittedName>
        <fullName evidence="2">Uncharacterized protein</fullName>
    </submittedName>
</protein>
<evidence type="ECO:0000313" key="3">
    <source>
        <dbReference type="Proteomes" id="UP000054560"/>
    </source>
</evidence>
<feature type="compositionally biased region" description="Basic and acidic residues" evidence="1">
    <location>
        <begin position="434"/>
        <end position="448"/>
    </location>
</feature>
<feature type="region of interest" description="Disordered" evidence="1">
    <location>
        <begin position="153"/>
        <end position="188"/>
    </location>
</feature>
<keyword evidence="3" id="KW-1185">Reference proteome</keyword>
<feature type="compositionally biased region" description="Acidic residues" evidence="1">
    <location>
        <begin position="449"/>
        <end position="459"/>
    </location>
</feature>
<dbReference type="SUPFAM" id="SSF50978">
    <property type="entry name" value="WD40 repeat-like"/>
    <property type="match status" value="1"/>
</dbReference>
<dbReference type="PANTHER" id="PTHR16220:SF0">
    <property type="entry name" value="WD REPEAT-CONTAINING PROTEIN WRAP73"/>
    <property type="match status" value="1"/>
</dbReference>
<name>A0A0L0FUA1_9EUKA</name>
<feature type="region of interest" description="Disordered" evidence="1">
    <location>
        <begin position="387"/>
        <end position="409"/>
    </location>
</feature>
<dbReference type="InterPro" id="IPR001680">
    <property type="entry name" value="WD40_rpt"/>
</dbReference>
<proteinExistence type="predicted"/>
<dbReference type="eggNOG" id="KOG4497">
    <property type="taxonomic scope" value="Eukaryota"/>
</dbReference>
<dbReference type="OrthoDB" id="308690at2759"/>
<dbReference type="GO" id="GO:1990811">
    <property type="term" value="C:MWP complex"/>
    <property type="evidence" value="ECO:0007669"/>
    <property type="project" value="TreeGrafter"/>
</dbReference>
<evidence type="ECO:0000313" key="2">
    <source>
        <dbReference type="EMBL" id="KNC80121.1"/>
    </source>
</evidence>
<dbReference type="GO" id="GO:0005815">
    <property type="term" value="C:microtubule organizing center"/>
    <property type="evidence" value="ECO:0007669"/>
    <property type="project" value="TreeGrafter"/>
</dbReference>
<dbReference type="PANTHER" id="PTHR16220">
    <property type="entry name" value="WD REPEAT PROTEIN 8-RELATED"/>
    <property type="match status" value="1"/>
</dbReference>
<dbReference type="Proteomes" id="UP000054560">
    <property type="component" value="Unassembled WGS sequence"/>
</dbReference>
<evidence type="ECO:0000256" key="1">
    <source>
        <dbReference type="SAM" id="MobiDB-lite"/>
    </source>
</evidence>
<dbReference type="AlphaFoldDB" id="A0A0L0FUA1"/>
<feature type="compositionally biased region" description="Basic and acidic residues" evidence="1">
    <location>
        <begin position="153"/>
        <end position="179"/>
    </location>
</feature>
<dbReference type="RefSeq" id="XP_014154023.1">
    <property type="nucleotide sequence ID" value="XM_014298548.1"/>
</dbReference>
<accession>A0A0L0FUA1</accession>
<feature type="region of interest" description="Disordered" evidence="1">
    <location>
        <begin position="425"/>
        <end position="459"/>
    </location>
</feature>
<sequence>MVTRHGTRDCVCVFPYDNADLIRTTDTDATHESKRTPHTHSQTDTHAHTHTAERDKQAATTAATGNGGQGRHSPGDVPNLVQSGNGIGTGNEFVISDSSEVGGVAWNPNGDGTLCVWDGPFGSMVRLYSLEGKKLGECNLKIDYFAGFRNSRLERSDGSTEPTDPHTEHGARPSKEKRTIQASGNGQLTRSESDVSLCIKCVAWAPDGSAVAVGTYADTVVVINTLVWKPLWMARARERVDGNKVAIFLEESDRNGPTARRFYRICTDETTLPVIKQDRHAPSIGTGMVQFSAGAVHMASRCDTQPNVLYIWNLQRFELQSVLIQMEPILHFSWRPHRHSAEIAVSTGNGHVYMWSPRGTAVMTLDIDADARGFACRAFNWGKAIHSSPGAGRGEAQQRDTNTRNTADGNKALAVDVDRFIVCHLPPPDPTVAEAKDDAHDEHEHNDDDMSDGSECVEY</sequence>
<gene>
    <name evidence="2" type="ORF">SARC_07508</name>
</gene>
<dbReference type="InterPro" id="IPR052778">
    <property type="entry name" value="Centrosome-WD_assoc"/>
</dbReference>
<dbReference type="Gene3D" id="2.130.10.10">
    <property type="entry name" value="YVTN repeat-like/Quinoprotein amine dehydrogenase"/>
    <property type="match status" value="1"/>
</dbReference>
<dbReference type="InterPro" id="IPR015943">
    <property type="entry name" value="WD40/YVTN_repeat-like_dom_sf"/>
</dbReference>
<reference evidence="2 3" key="1">
    <citation type="submission" date="2011-02" db="EMBL/GenBank/DDBJ databases">
        <title>The Genome Sequence of Sphaeroforma arctica JP610.</title>
        <authorList>
            <consortium name="The Broad Institute Genome Sequencing Platform"/>
            <person name="Russ C."/>
            <person name="Cuomo C."/>
            <person name="Young S.K."/>
            <person name="Zeng Q."/>
            <person name="Gargeya S."/>
            <person name="Alvarado L."/>
            <person name="Berlin A."/>
            <person name="Chapman S.B."/>
            <person name="Chen Z."/>
            <person name="Freedman E."/>
            <person name="Gellesch M."/>
            <person name="Goldberg J."/>
            <person name="Griggs A."/>
            <person name="Gujja S."/>
            <person name="Heilman E."/>
            <person name="Heiman D."/>
            <person name="Howarth C."/>
            <person name="Mehta T."/>
            <person name="Neiman D."/>
            <person name="Pearson M."/>
            <person name="Roberts A."/>
            <person name="Saif S."/>
            <person name="Shea T."/>
            <person name="Shenoy N."/>
            <person name="Sisk P."/>
            <person name="Stolte C."/>
            <person name="Sykes S."/>
            <person name="White J."/>
            <person name="Yandava C."/>
            <person name="Burger G."/>
            <person name="Gray M.W."/>
            <person name="Holland P.W.H."/>
            <person name="King N."/>
            <person name="Lang F.B.F."/>
            <person name="Roger A.J."/>
            <person name="Ruiz-Trillo I."/>
            <person name="Haas B."/>
            <person name="Nusbaum C."/>
            <person name="Birren B."/>
        </authorList>
    </citation>
    <scope>NUCLEOTIDE SEQUENCE [LARGE SCALE GENOMIC DNA]</scope>
    <source>
        <strain evidence="2 3">JP610</strain>
    </source>
</reference>